<keyword evidence="5 7" id="KW-0408">Iron</keyword>
<evidence type="ECO:0000313" key="9">
    <source>
        <dbReference type="RefSeq" id="XP_018847572.1"/>
    </source>
</evidence>
<proteinExistence type="inferred from homology"/>
<dbReference type="InterPro" id="IPR026992">
    <property type="entry name" value="DIOX_N"/>
</dbReference>
<dbReference type="OrthoDB" id="288590at2759"/>
<dbReference type="InterPro" id="IPR027443">
    <property type="entry name" value="IPNS-like_sf"/>
</dbReference>
<dbReference type="InterPro" id="IPR044861">
    <property type="entry name" value="IPNS-like_FE2OG_OXY"/>
</dbReference>
<evidence type="ECO:0000256" key="1">
    <source>
        <dbReference type="ARBA" id="ARBA00008056"/>
    </source>
</evidence>
<dbReference type="FunFam" id="2.60.120.330:FF:000022">
    <property type="entry name" value="Probable 2-oxoglutarate-dependent dioxygenase AOP1.2"/>
    <property type="match status" value="1"/>
</dbReference>
<dbReference type="AlphaFoldDB" id="A0A2I4GUK2"/>
<comment type="function">
    <text evidence="6">Probable 2-oxoglutarate-dependent dioxygenase that may be involved in glucosinolates biosynthesis. May play a role in the production of aliphatic glucosinolates.</text>
</comment>
<gene>
    <name evidence="9" type="primary">LOC109011017</name>
</gene>
<evidence type="ECO:0000256" key="7">
    <source>
        <dbReference type="RuleBase" id="RU003682"/>
    </source>
</evidence>
<dbReference type="Pfam" id="PF14226">
    <property type="entry name" value="DIOX_N"/>
    <property type="match status" value="1"/>
</dbReference>
<keyword evidence="8" id="KW-1185">Reference proteome</keyword>
<keyword evidence="3 9" id="KW-0223">Dioxygenase</keyword>
<dbReference type="GO" id="GO:0016706">
    <property type="term" value="F:2-oxoglutarate-dependent dioxygenase activity"/>
    <property type="evidence" value="ECO:0000318"/>
    <property type="project" value="GO_Central"/>
</dbReference>
<evidence type="ECO:0000313" key="8">
    <source>
        <dbReference type="Proteomes" id="UP000235220"/>
    </source>
</evidence>
<keyword evidence="4 7" id="KW-0560">Oxidoreductase</keyword>
<dbReference type="Proteomes" id="UP000235220">
    <property type="component" value="Chromosome 12"/>
</dbReference>
<dbReference type="Gramene" id="Jr12_19550_p1">
    <property type="protein sequence ID" value="cds.Jr12_19550_p1"/>
    <property type="gene ID" value="Jr12_19550"/>
</dbReference>
<organism evidence="8 9">
    <name type="scientific">Juglans regia</name>
    <name type="common">English walnut</name>
    <dbReference type="NCBI Taxonomy" id="51240"/>
    <lineage>
        <taxon>Eukaryota</taxon>
        <taxon>Viridiplantae</taxon>
        <taxon>Streptophyta</taxon>
        <taxon>Embryophyta</taxon>
        <taxon>Tracheophyta</taxon>
        <taxon>Spermatophyta</taxon>
        <taxon>Magnoliopsida</taxon>
        <taxon>eudicotyledons</taxon>
        <taxon>Gunneridae</taxon>
        <taxon>Pentapetalae</taxon>
        <taxon>rosids</taxon>
        <taxon>fabids</taxon>
        <taxon>Fagales</taxon>
        <taxon>Juglandaceae</taxon>
        <taxon>Juglans</taxon>
    </lineage>
</organism>
<dbReference type="InterPro" id="IPR050231">
    <property type="entry name" value="Iron_ascorbate_oxido_reductase"/>
</dbReference>
<dbReference type="InterPro" id="IPR005123">
    <property type="entry name" value="Oxoglu/Fe-dep_dioxygenase_dom"/>
</dbReference>
<dbReference type="KEGG" id="jre:109011017"/>
<protein>
    <submittedName>
        <fullName evidence="9">Probable 2-oxoglutarate-dependent dioxygenase AOP1</fullName>
    </submittedName>
</protein>
<keyword evidence="2 7" id="KW-0479">Metal-binding</keyword>
<evidence type="ECO:0000256" key="2">
    <source>
        <dbReference type="ARBA" id="ARBA00022723"/>
    </source>
</evidence>
<evidence type="ECO:0000256" key="6">
    <source>
        <dbReference type="ARBA" id="ARBA00057022"/>
    </source>
</evidence>
<sequence>MSSETLPKVPIIDFSNEKLKPGTNSWSSTCKDVRRALEEYGSFIAVYDKVTKVLEKAIHDAGKEFFDLPIETKMKNTAERTYHGYVGDIPVIPLHESTGIDNATTLEGTQKFTNLMWPNGNENFSETVLTYSKLVAELDEMIQRMIFESYGVLDKHFESHEASKYYLLRLMKYKVPETNENNMGFRAHTDKSFAAIIQQLYIDGLEIETKDGKWIACDLLPHSFVFLAGDVLMGWSNGRIRSAKHRVVLDTKEVRYSMGLFSFSAGMIQVPEELVDEQHPVRFKSFHHQKFLRFFETEEGRNAESPLKVFCGV</sequence>
<comment type="similarity">
    <text evidence="1 7">Belongs to the iron/ascorbate-dependent oxidoreductase family.</text>
</comment>
<accession>A0A2I4GUK2</accession>
<reference evidence="9" key="1">
    <citation type="submission" date="2025-08" db="UniProtKB">
        <authorList>
            <consortium name="RefSeq"/>
        </authorList>
    </citation>
    <scope>IDENTIFICATION</scope>
    <source>
        <tissue evidence="9">Leaves</tissue>
    </source>
</reference>
<dbReference type="RefSeq" id="XP_018847572.1">
    <property type="nucleotide sequence ID" value="XM_018992027.2"/>
</dbReference>
<name>A0A2I4GUK2_JUGRE</name>
<dbReference type="GO" id="GO:0046872">
    <property type="term" value="F:metal ion binding"/>
    <property type="evidence" value="ECO:0007669"/>
    <property type="project" value="UniProtKB-KW"/>
</dbReference>
<evidence type="ECO:0000256" key="5">
    <source>
        <dbReference type="ARBA" id="ARBA00023004"/>
    </source>
</evidence>
<dbReference type="SUPFAM" id="SSF51197">
    <property type="entry name" value="Clavaminate synthase-like"/>
    <property type="match status" value="1"/>
</dbReference>
<evidence type="ECO:0000256" key="3">
    <source>
        <dbReference type="ARBA" id="ARBA00022964"/>
    </source>
</evidence>
<dbReference type="PROSITE" id="PS51471">
    <property type="entry name" value="FE2OG_OXY"/>
    <property type="match status" value="1"/>
</dbReference>
<evidence type="ECO:0000256" key="4">
    <source>
        <dbReference type="ARBA" id="ARBA00023002"/>
    </source>
</evidence>
<dbReference type="GeneID" id="109011017"/>
<dbReference type="PANTHER" id="PTHR47990">
    <property type="entry name" value="2-OXOGLUTARATE (2OG) AND FE(II)-DEPENDENT OXYGENASE SUPERFAMILY PROTEIN-RELATED"/>
    <property type="match status" value="1"/>
</dbReference>
<dbReference type="Pfam" id="PF03171">
    <property type="entry name" value="2OG-FeII_Oxy"/>
    <property type="match status" value="1"/>
</dbReference>
<dbReference type="Gene3D" id="2.60.120.330">
    <property type="entry name" value="B-lactam Antibiotic, Isopenicillin N Synthase, Chain"/>
    <property type="match status" value="1"/>
</dbReference>
<dbReference type="STRING" id="51240.A0A2I4GUK2"/>